<evidence type="ECO:0000256" key="4">
    <source>
        <dbReference type="ARBA" id="ARBA00022614"/>
    </source>
</evidence>
<dbReference type="InterPro" id="IPR001611">
    <property type="entry name" value="Leu-rich_rpt"/>
</dbReference>
<feature type="transmembrane region" description="Helical" evidence="12">
    <location>
        <begin position="764"/>
        <end position="789"/>
    </location>
</feature>
<evidence type="ECO:0000256" key="12">
    <source>
        <dbReference type="SAM" id="Phobius"/>
    </source>
</evidence>
<dbReference type="Gene3D" id="3.80.10.10">
    <property type="entry name" value="Ribonuclease Inhibitor"/>
    <property type="match status" value="2"/>
</dbReference>
<dbReference type="InterPro" id="IPR032675">
    <property type="entry name" value="LRR_dom_sf"/>
</dbReference>
<dbReference type="InterPro" id="IPR013210">
    <property type="entry name" value="LRR_N_plant-typ"/>
</dbReference>
<dbReference type="eggNOG" id="KOG0619">
    <property type="taxonomic scope" value="Eukaryota"/>
</dbReference>
<feature type="domain" description="Leucine-rich repeat-containing N-terminal plant-type" evidence="13">
    <location>
        <begin position="39"/>
        <end position="86"/>
    </location>
</feature>
<protein>
    <submittedName>
        <fullName evidence="15">Uncharacterized protein</fullName>
    </submittedName>
</protein>
<dbReference type="GO" id="GO:0005886">
    <property type="term" value="C:plasma membrane"/>
    <property type="evidence" value="ECO:0007669"/>
    <property type="project" value="UniProtKB-SubCell"/>
</dbReference>
<dbReference type="FunFam" id="3.80.10.10:FF:000095">
    <property type="entry name" value="LRR receptor-like serine/threonine-protein kinase GSO1"/>
    <property type="match status" value="1"/>
</dbReference>
<evidence type="ECO:0000256" key="6">
    <source>
        <dbReference type="ARBA" id="ARBA00022729"/>
    </source>
</evidence>
<dbReference type="SUPFAM" id="SSF52058">
    <property type="entry name" value="L domain-like"/>
    <property type="match status" value="2"/>
</dbReference>
<proteinExistence type="inferred from homology"/>
<feature type="domain" description="Disease resistance R13L4/SHOC-2-like LRR" evidence="14">
    <location>
        <begin position="116"/>
        <end position="300"/>
    </location>
</feature>
<evidence type="ECO:0000259" key="14">
    <source>
        <dbReference type="Pfam" id="PF23598"/>
    </source>
</evidence>
<dbReference type="Pfam" id="PF00560">
    <property type="entry name" value="LRR_1"/>
    <property type="match status" value="3"/>
</dbReference>
<keyword evidence="9 12" id="KW-0472">Membrane</keyword>
<dbReference type="STRING" id="81985.R0HZY0"/>
<evidence type="ECO:0000256" key="11">
    <source>
        <dbReference type="ARBA" id="ARBA00023180"/>
    </source>
</evidence>
<dbReference type="Pfam" id="PF23598">
    <property type="entry name" value="LRR_14"/>
    <property type="match status" value="1"/>
</dbReference>
<dbReference type="Pfam" id="PF13855">
    <property type="entry name" value="LRR_8"/>
    <property type="match status" value="2"/>
</dbReference>
<dbReference type="EMBL" id="KB870807">
    <property type="protein sequence ID" value="EOA29648.1"/>
    <property type="molecule type" value="Genomic_DNA"/>
</dbReference>
<evidence type="ECO:0000256" key="3">
    <source>
        <dbReference type="ARBA" id="ARBA00022475"/>
    </source>
</evidence>
<organism evidence="15 16">
    <name type="scientific">Capsella rubella</name>
    <dbReference type="NCBI Taxonomy" id="81985"/>
    <lineage>
        <taxon>Eukaryota</taxon>
        <taxon>Viridiplantae</taxon>
        <taxon>Streptophyta</taxon>
        <taxon>Embryophyta</taxon>
        <taxon>Tracheophyta</taxon>
        <taxon>Spermatophyta</taxon>
        <taxon>Magnoliopsida</taxon>
        <taxon>eudicotyledons</taxon>
        <taxon>Gunneridae</taxon>
        <taxon>Pentapetalae</taxon>
        <taxon>rosids</taxon>
        <taxon>malvids</taxon>
        <taxon>Brassicales</taxon>
        <taxon>Brassicaceae</taxon>
        <taxon>Camelineae</taxon>
        <taxon>Capsella</taxon>
    </lineage>
</organism>
<name>R0HZY0_9BRAS</name>
<keyword evidence="7" id="KW-0677">Repeat</keyword>
<comment type="similarity">
    <text evidence="2">Belongs to the RLP family.</text>
</comment>
<evidence type="ECO:0000259" key="13">
    <source>
        <dbReference type="Pfam" id="PF08263"/>
    </source>
</evidence>
<evidence type="ECO:0000256" key="9">
    <source>
        <dbReference type="ARBA" id="ARBA00023136"/>
    </source>
</evidence>
<reference evidence="16" key="1">
    <citation type="journal article" date="2013" name="Nat. Genet.">
        <title>The Capsella rubella genome and the genomic consequences of rapid mating system evolution.</title>
        <authorList>
            <person name="Slotte T."/>
            <person name="Hazzouri K.M."/>
            <person name="Agren J.A."/>
            <person name="Koenig D."/>
            <person name="Maumus F."/>
            <person name="Guo Y.L."/>
            <person name="Steige K."/>
            <person name="Platts A.E."/>
            <person name="Escobar J.S."/>
            <person name="Newman L.K."/>
            <person name="Wang W."/>
            <person name="Mandakova T."/>
            <person name="Vello E."/>
            <person name="Smith L.M."/>
            <person name="Henz S.R."/>
            <person name="Steffen J."/>
            <person name="Takuno S."/>
            <person name="Brandvain Y."/>
            <person name="Coop G."/>
            <person name="Andolfatto P."/>
            <person name="Hu T.T."/>
            <person name="Blanchette M."/>
            <person name="Clark R.M."/>
            <person name="Quesneville H."/>
            <person name="Nordborg M."/>
            <person name="Gaut B.S."/>
            <person name="Lysak M.A."/>
            <person name="Jenkins J."/>
            <person name="Grimwood J."/>
            <person name="Chapman J."/>
            <person name="Prochnik S."/>
            <person name="Shu S."/>
            <person name="Rokhsar D."/>
            <person name="Schmutz J."/>
            <person name="Weigel D."/>
            <person name="Wright S.I."/>
        </authorList>
    </citation>
    <scope>NUCLEOTIDE SEQUENCE [LARGE SCALE GENOMIC DNA]</scope>
    <source>
        <strain evidence="16">cv. Monte Gargano</strain>
    </source>
</reference>
<dbReference type="FunFam" id="3.80.10.10:FF:000213">
    <property type="entry name" value="Tyrosine-sulfated glycopeptide receptor 1"/>
    <property type="match status" value="1"/>
</dbReference>
<dbReference type="InterPro" id="IPR046956">
    <property type="entry name" value="RLP23-like"/>
</dbReference>
<gene>
    <name evidence="15" type="ORF">CARUB_v10015150mg</name>
</gene>
<dbReference type="PANTHER" id="PTHR48061">
    <property type="entry name" value="LEUCINE-RICH REPEAT RECEPTOR PROTEIN KINASE EMS1-LIKE-RELATED"/>
    <property type="match status" value="1"/>
</dbReference>
<evidence type="ECO:0000256" key="1">
    <source>
        <dbReference type="ARBA" id="ARBA00004251"/>
    </source>
</evidence>
<comment type="subcellular location">
    <subcellularLocation>
        <location evidence="1">Cell membrane</location>
        <topology evidence="1">Single-pass type I membrane protein</topology>
    </subcellularLocation>
</comment>
<feature type="transmembrane region" description="Helical" evidence="12">
    <location>
        <begin position="7"/>
        <end position="30"/>
    </location>
</feature>
<accession>R0HZY0</accession>
<evidence type="ECO:0000256" key="8">
    <source>
        <dbReference type="ARBA" id="ARBA00022989"/>
    </source>
</evidence>
<dbReference type="SMART" id="SM00369">
    <property type="entry name" value="LRR_TYP"/>
    <property type="match status" value="9"/>
</dbReference>
<dbReference type="PANTHER" id="PTHR48061:SF46">
    <property type="entry name" value="LEUCINE-RICH REPEAT-CONTAINING N-TERMINAL PLANT-TYPE DOMAIN-CONTAINING PROTEIN"/>
    <property type="match status" value="1"/>
</dbReference>
<keyword evidence="5 12" id="KW-0812">Transmembrane</keyword>
<evidence type="ECO:0000256" key="2">
    <source>
        <dbReference type="ARBA" id="ARBA00009592"/>
    </source>
</evidence>
<evidence type="ECO:0000313" key="15">
    <source>
        <dbReference type="EMBL" id="EOA29648.1"/>
    </source>
</evidence>
<keyword evidence="10" id="KW-0675">Receptor</keyword>
<dbReference type="InterPro" id="IPR003591">
    <property type="entry name" value="Leu-rich_rpt_typical-subtyp"/>
</dbReference>
<keyword evidence="11" id="KW-0325">Glycoprotein</keyword>
<sequence>MKDSRNSIIGFHITLYFLFIFILNILHVFATVPTRHLCHSDQRDAIVEFKNEFKILKPCFDSPSPLKTASWAKNSDCCYWDGITCNNKSGDVIELDLSFNCLHGLVNSKRSILSLQTLRFLTTLRLSNNYLSGQIPSSFGSLSNLTTLDLYSNYFSGRIPSSLGNLSHLTSLVLSFNSFVGEIPFSLGNLSHLTYLDLSINDFSGTLPSSLFTVPSLDTICLENNQFNGTLVLGNISSSSKLVELRLGSNNFIGPLPRDVSKFVKLELLDLSHFNTQGSVDFSIFSHLKSLRNLYLSHLNTTTMIDLIEMLSCFKALDTLDLSGNHVSTKNKSSFSTPPLVLISVLYLSECGIIEFPEILRTLHKMTNLDISNNKIKGQVPGWLWTLSDLMIVNLSNNSFIGFKRSTKTGLSATASESSMMYLFASNNNFTGKIPSFICALRSLRTIDLSNNNFVGRIPRCMVNLKGTLSALNLRQNRLSGGLPHIIFGSMKSLDIGRNQLVGKLPRSLSRLSFLEVLNVESNKINDTFPYWLSSLQNLQVLVLRSNAFYGPVQLSQFPKLQIIDISHNHFNGILPSDCFVNWTSMFALGKNEDQYISIGYYFASMVLMNKGIEMELLRVPKIFTAIDFSGNKFEGEIPKSISLLKELHVLNLSNNAFIGHIASSMRNLTALESLDVSQNKLSGKIPQELGKLSYLAYMNFSHNQLVGEVPGGTQFRRQPCSSFEENMGLYGPSLDEVCVDFHSKTTGEADTPELEANKDEEEVLSWIATIIGFILGIAFGLTIAYIMFSYKPKWFKNPF</sequence>
<keyword evidence="8 12" id="KW-1133">Transmembrane helix</keyword>
<keyword evidence="4" id="KW-0433">Leucine-rich repeat</keyword>
<evidence type="ECO:0000256" key="10">
    <source>
        <dbReference type="ARBA" id="ARBA00023170"/>
    </source>
</evidence>
<evidence type="ECO:0000256" key="5">
    <source>
        <dbReference type="ARBA" id="ARBA00022692"/>
    </source>
</evidence>
<keyword evidence="16" id="KW-1185">Reference proteome</keyword>
<dbReference type="Pfam" id="PF08263">
    <property type="entry name" value="LRRNT_2"/>
    <property type="match status" value="1"/>
</dbReference>
<dbReference type="SMART" id="SM00365">
    <property type="entry name" value="LRR_SD22"/>
    <property type="match status" value="5"/>
</dbReference>
<dbReference type="InterPro" id="IPR055414">
    <property type="entry name" value="LRR_R13L4/SHOC2-like"/>
</dbReference>
<evidence type="ECO:0000256" key="7">
    <source>
        <dbReference type="ARBA" id="ARBA00022737"/>
    </source>
</evidence>
<dbReference type="AlphaFoldDB" id="R0HZY0"/>
<dbReference type="Proteomes" id="UP000029121">
    <property type="component" value="Unassembled WGS sequence"/>
</dbReference>
<keyword evidence="6" id="KW-0732">Signal</keyword>
<evidence type="ECO:0000313" key="16">
    <source>
        <dbReference type="Proteomes" id="UP000029121"/>
    </source>
</evidence>
<keyword evidence="3" id="KW-1003">Cell membrane</keyword>